<name>A0A1I8A2Y0_9BILA</name>
<evidence type="ECO:0000313" key="1">
    <source>
        <dbReference type="Proteomes" id="UP000095287"/>
    </source>
</evidence>
<evidence type="ECO:0000313" key="2">
    <source>
        <dbReference type="WBParaSite" id="L893_g32159.t1"/>
    </source>
</evidence>
<proteinExistence type="predicted"/>
<dbReference type="AlphaFoldDB" id="A0A1I8A2Y0"/>
<dbReference type="Proteomes" id="UP000095287">
    <property type="component" value="Unplaced"/>
</dbReference>
<sequence>MNEGNSVFFNHDKIFFCPSNQKTACTCLNVPVKAQKAASDVNRVNRLVYLGTVSAAFPCFSKEVSLVYIHRLPISSHFSIIVMP</sequence>
<keyword evidence="1" id="KW-1185">Reference proteome</keyword>
<dbReference type="WBParaSite" id="L893_g32159.t1">
    <property type="protein sequence ID" value="L893_g32159.t1"/>
    <property type="gene ID" value="L893_g32159"/>
</dbReference>
<organism evidence="1 2">
    <name type="scientific">Steinernema glaseri</name>
    <dbReference type="NCBI Taxonomy" id="37863"/>
    <lineage>
        <taxon>Eukaryota</taxon>
        <taxon>Metazoa</taxon>
        <taxon>Ecdysozoa</taxon>
        <taxon>Nematoda</taxon>
        <taxon>Chromadorea</taxon>
        <taxon>Rhabditida</taxon>
        <taxon>Tylenchina</taxon>
        <taxon>Panagrolaimomorpha</taxon>
        <taxon>Strongyloidoidea</taxon>
        <taxon>Steinernematidae</taxon>
        <taxon>Steinernema</taxon>
    </lineage>
</organism>
<accession>A0A1I8A2Y0</accession>
<protein>
    <submittedName>
        <fullName evidence="2">Ovule protein</fullName>
    </submittedName>
</protein>
<reference evidence="2" key="1">
    <citation type="submission" date="2016-11" db="UniProtKB">
        <authorList>
            <consortium name="WormBaseParasite"/>
        </authorList>
    </citation>
    <scope>IDENTIFICATION</scope>
</reference>